<dbReference type="PANTHER" id="PTHR40277">
    <property type="entry name" value="BLL5419 PROTEIN"/>
    <property type="match status" value="1"/>
</dbReference>
<dbReference type="AlphaFoldDB" id="A0A7W8HGD0"/>
<name>A0A7W8HGD0_9BURK</name>
<feature type="transmembrane region" description="Helical" evidence="6">
    <location>
        <begin position="212"/>
        <end position="239"/>
    </location>
</feature>
<feature type="transmembrane region" description="Helical" evidence="6">
    <location>
        <begin position="245"/>
        <end position="265"/>
    </location>
</feature>
<evidence type="ECO:0000256" key="2">
    <source>
        <dbReference type="ARBA" id="ARBA00022475"/>
    </source>
</evidence>
<evidence type="ECO:0000256" key="3">
    <source>
        <dbReference type="ARBA" id="ARBA00022692"/>
    </source>
</evidence>
<feature type="chain" id="PRO_5030714011" description="Flippase-like domain-containing protein" evidence="7">
    <location>
        <begin position="25"/>
        <end position="321"/>
    </location>
</feature>
<feature type="transmembrane region" description="Helical" evidence="6">
    <location>
        <begin position="119"/>
        <end position="137"/>
    </location>
</feature>
<protein>
    <recommendedName>
        <fullName evidence="10">Flippase-like domain-containing protein</fullName>
    </recommendedName>
</protein>
<gene>
    <name evidence="8" type="ORF">HNQ70_001604</name>
</gene>
<dbReference type="NCBIfam" id="TIGR00374">
    <property type="entry name" value="flippase-like domain"/>
    <property type="match status" value="1"/>
</dbReference>
<comment type="caution">
    <text evidence="8">The sequence shown here is derived from an EMBL/GenBank/DDBJ whole genome shotgun (WGS) entry which is preliminary data.</text>
</comment>
<dbReference type="Pfam" id="PF03706">
    <property type="entry name" value="LPG_synthase_TM"/>
    <property type="match status" value="1"/>
</dbReference>
<evidence type="ECO:0000313" key="9">
    <source>
        <dbReference type="Proteomes" id="UP000532440"/>
    </source>
</evidence>
<keyword evidence="4 6" id="KW-1133">Transmembrane helix</keyword>
<evidence type="ECO:0000256" key="1">
    <source>
        <dbReference type="ARBA" id="ARBA00004651"/>
    </source>
</evidence>
<evidence type="ECO:0000256" key="4">
    <source>
        <dbReference type="ARBA" id="ARBA00022989"/>
    </source>
</evidence>
<feature type="transmembrane region" description="Helical" evidence="6">
    <location>
        <begin position="78"/>
        <end position="99"/>
    </location>
</feature>
<dbReference type="EMBL" id="JACHGB010000003">
    <property type="protein sequence ID" value="MBB5271594.1"/>
    <property type="molecule type" value="Genomic_DNA"/>
</dbReference>
<accession>A0A7W8HGD0</accession>
<dbReference type="RefSeq" id="WP_183966102.1">
    <property type="nucleotide sequence ID" value="NZ_BAABEW010000001.1"/>
</dbReference>
<proteinExistence type="predicted"/>
<evidence type="ECO:0008006" key="10">
    <source>
        <dbReference type="Google" id="ProtNLM"/>
    </source>
</evidence>
<evidence type="ECO:0000256" key="7">
    <source>
        <dbReference type="SAM" id="SignalP"/>
    </source>
</evidence>
<keyword evidence="5 6" id="KW-0472">Membrane</keyword>
<dbReference type="GO" id="GO:0005886">
    <property type="term" value="C:plasma membrane"/>
    <property type="evidence" value="ECO:0007669"/>
    <property type="project" value="UniProtKB-SubCell"/>
</dbReference>
<feature type="transmembrane region" description="Helical" evidence="6">
    <location>
        <begin position="40"/>
        <end position="57"/>
    </location>
</feature>
<keyword evidence="7" id="KW-0732">Signal</keyword>
<feature type="signal peptide" evidence="7">
    <location>
        <begin position="1"/>
        <end position="24"/>
    </location>
</feature>
<organism evidence="8 9">
    <name type="scientific">Quisquiliibacterium transsilvanicum</name>
    <dbReference type="NCBI Taxonomy" id="1549638"/>
    <lineage>
        <taxon>Bacteria</taxon>
        <taxon>Pseudomonadati</taxon>
        <taxon>Pseudomonadota</taxon>
        <taxon>Betaproteobacteria</taxon>
        <taxon>Burkholderiales</taxon>
        <taxon>Burkholderiaceae</taxon>
        <taxon>Quisquiliibacterium</taxon>
    </lineage>
</organism>
<dbReference type="PANTHER" id="PTHR40277:SF1">
    <property type="entry name" value="BLL5419 PROTEIN"/>
    <property type="match status" value="1"/>
</dbReference>
<evidence type="ECO:0000313" key="8">
    <source>
        <dbReference type="EMBL" id="MBB5271594.1"/>
    </source>
</evidence>
<feature type="transmembrane region" description="Helical" evidence="6">
    <location>
        <begin position="277"/>
        <end position="299"/>
    </location>
</feature>
<keyword evidence="9" id="KW-1185">Reference proteome</keyword>
<comment type="subcellular location">
    <subcellularLocation>
        <location evidence="1">Cell membrane</location>
        <topology evidence="1">Multi-pass membrane protein</topology>
    </subcellularLocation>
</comment>
<evidence type="ECO:0000256" key="6">
    <source>
        <dbReference type="SAM" id="Phobius"/>
    </source>
</evidence>
<dbReference type="Proteomes" id="UP000532440">
    <property type="component" value="Unassembled WGS sequence"/>
</dbReference>
<evidence type="ECO:0000256" key="5">
    <source>
        <dbReference type="ARBA" id="ARBA00023136"/>
    </source>
</evidence>
<keyword evidence="3 6" id="KW-0812">Transmembrane</keyword>
<keyword evidence="2" id="KW-1003">Cell membrane</keyword>
<sequence>MKRALRLLRLPAAALLLAAAIALAGPRRVWDALSGADPRWLLAGLACAIAANLVSALRWRALCDWLGMRAPAGWAVRVYFQGVAVNALLPGAVVGGDVLRAWRLRALGHPGLEAGLSVLLDRISGLWMLIVLGALALAQGLREAGTPAAAAIAGAWPAAMPIGPAPAALLAAISMLVLPWLALSLALRAPVRDGAGRLGRLRAALARRGLSGPYALQALLSAAVQLLSAGALLCALRALGADLPAWAVAVAAVPIFLMATLPVSFGGWGTREAAAAITLGALGTPAAVAVTGSVVYGAYALVQALGGWMSGGARSEAVEPR</sequence>
<feature type="transmembrane region" description="Helical" evidence="6">
    <location>
        <begin position="168"/>
        <end position="191"/>
    </location>
</feature>
<reference evidence="8 9" key="1">
    <citation type="submission" date="2020-08" db="EMBL/GenBank/DDBJ databases">
        <title>Genomic Encyclopedia of Type Strains, Phase IV (KMG-IV): sequencing the most valuable type-strain genomes for metagenomic binning, comparative biology and taxonomic classification.</title>
        <authorList>
            <person name="Goeker M."/>
        </authorList>
    </citation>
    <scope>NUCLEOTIDE SEQUENCE [LARGE SCALE GENOMIC DNA]</scope>
    <source>
        <strain evidence="8 9">DSM 29781</strain>
    </source>
</reference>
<dbReference type="InterPro" id="IPR022791">
    <property type="entry name" value="L-PG_synthase/AglD"/>
</dbReference>